<keyword evidence="7" id="KW-1185">Reference proteome</keyword>
<evidence type="ECO:0000256" key="2">
    <source>
        <dbReference type="ARBA" id="ARBA00023125"/>
    </source>
</evidence>
<dbReference type="GO" id="GO:0003677">
    <property type="term" value="F:DNA binding"/>
    <property type="evidence" value="ECO:0007669"/>
    <property type="project" value="UniProtKB-KW"/>
</dbReference>
<proteinExistence type="predicted"/>
<dbReference type="Pfam" id="PF01638">
    <property type="entry name" value="HxlR"/>
    <property type="match status" value="1"/>
</dbReference>
<dbReference type="SUPFAM" id="SSF46785">
    <property type="entry name" value="Winged helix' DNA-binding domain"/>
    <property type="match status" value="1"/>
</dbReference>
<dbReference type="PANTHER" id="PTHR33204">
    <property type="entry name" value="TRANSCRIPTIONAL REGULATOR, MARR FAMILY"/>
    <property type="match status" value="1"/>
</dbReference>
<accession>A0A8T4J2B5</accession>
<sequence>MALGKDYAAQHCSIARALELVGERWTLLVVRDAFYGVRRYSDFLVRLGAPRAVLSTRLRALTEAGVLDKVRYQESPPRDEYVLTEMGERLWPAVYALATWGERYFAEGRGPHREFRHTACGSPLDAGGNCAACGGLVPPRDIEMRPGPALDPTPEDPVSRALLRPRRLLQPLEPEPEPEPAPER</sequence>
<dbReference type="InterPro" id="IPR002577">
    <property type="entry name" value="HTH_HxlR"/>
</dbReference>
<name>A0A8T4J2B5_9ACTN</name>
<evidence type="ECO:0000259" key="5">
    <source>
        <dbReference type="PROSITE" id="PS51118"/>
    </source>
</evidence>
<dbReference type="AlphaFoldDB" id="A0A8T4J2B5"/>
<dbReference type="Gene3D" id="1.10.10.10">
    <property type="entry name" value="Winged helix-like DNA-binding domain superfamily/Winged helix DNA-binding domain"/>
    <property type="match status" value="1"/>
</dbReference>
<evidence type="ECO:0000256" key="1">
    <source>
        <dbReference type="ARBA" id="ARBA00023015"/>
    </source>
</evidence>
<dbReference type="EMBL" id="JAGSMN010001127">
    <property type="protein sequence ID" value="MBR7677938.1"/>
    <property type="molecule type" value="Genomic_DNA"/>
</dbReference>
<feature type="region of interest" description="Disordered" evidence="4">
    <location>
        <begin position="142"/>
        <end position="184"/>
    </location>
</feature>
<dbReference type="PROSITE" id="PS51118">
    <property type="entry name" value="HTH_HXLR"/>
    <property type="match status" value="1"/>
</dbReference>
<organism evidence="6 7">
    <name type="scientific">Streptomyces daliensis</name>
    <dbReference type="NCBI Taxonomy" id="299421"/>
    <lineage>
        <taxon>Bacteria</taxon>
        <taxon>Bacillati</taxon>
        <taxon>Actinomycetota</taxon>
        <taxon>Actinomycetes</taxon>
        <taxon>Kitasatosporales</taxon>
        <taxon>Streptomycetaceae</taxon>
        <taxon>Streptomyces</taxon>
    </lineage>
</organism>
<keyword evidence="3" id="KW-0804">Transcription</keyword>
<feature type="domain" description="HTH hxlR-type" evidence="5">
    <location>
        <begin position="12"/>
        <end position="109"/>
    </location>
</feature>
<feature type="compositionally biased region" description="Acidic residues" evidence="4">
    <location>
        <begin position="174"/>
        <end position="184"/>
    </location>
</feature>
<evidence type="ECO:0000313" key="6">
    <source>
        <dbReference type="EMBL" id="MBR7677938.1"/>
    </source>
</evidence>
<dbReference type="InterPro" id="IPR036390">
    <property type="entry name" value="WH_DNA-bd_sf"/>
</dbReference>
<keyword evidence="1" id="KW-0805">Transcription regulation</keyword>
<gene>
    <name evidence="6" type="ORF">KDA82_34135</name>
</gene>
<reference evidence="6" key="1">
    <citation type="submission" date="2021-04" db="EMBL/GenBank/DDBJ databases">
        <title>Sequencing of actinobacteria type strains.</title>
        <authorList>
            <person name="Nguyen G.-S."/>
            <person name="Wentzel A."/>
        </authorList>
    </citation>
    <scope>NUCLEOTIDE SEQUENCE</scope>
    <source>
        <strain evidence="6">DSM 42095</strain>
    </source>
</reference>
<dbReference type="PANTHER" id="PTHR33204:SF18">
    <property type="entry name" value="TRANSCRIPTIONAL REGULATORY PROTEIN"/>
    <property type="match status" value="1"/>
</dbReference>
<evidence type="ECO:0000256" key="3">
    <source>
        <dbReference type="ARBA" id="ARBA00023163"/>
    </source>
</evidence>
<dbReference type="InterPro" id="IPR036388">
    <property type="entry name" value="WH-like_DNA-bd_sf"/>
</dbReference>
<dbReference type="Proteomes" id="UP000675554">
    <property type="component" value="Unassembled WGS sequence"/>
</dbReference>
<protein>
    <submittedName>
        <fullName evidence="6">Helix-turn-helix transcriptional regulator</fullName>
    </submittedName>
</protein>
<evidence type="ECO:0000313" key="7">
    <source>
        <dbReference type="Proteomes" id="UP000675554"/>
    </source>
</evidence>
<evidence type="ECO:0000256" key="4">
    <source>
        <dbReference type="SAM" id="MobiDB-lite"/>
    </source>
</evidence>
<keyword evidence="2" id="KW-0238">DNA-binding</keyword>
<comment type="caution">
    <text evidence="6">The sequence shown here is derived from an EMBL/GenBank/DDBJ whole genome shotgun (WGS) entry which is preliminary data.</text>
</comment>